<keyword evidence="3 5" id="KW-1133">Transmembrane helix</keyword>
<feature type="transmembrane region" description="Helical" evidence="5">
    <location>
        <begin position="182"/>
        <end position="206"/>
    </location>
</feature>
<feature type="transmembrane region" description="Helical" evidence="5">
    <location>
        <begin position="454"/>
        <end position="475"/>
    </location>
</feature>
<evidence type="ECO:0000256" key="5">
    <source>
        <dbReference type="SAM" id="Phobius"/>
    </source>
</evidence>
<feature type="transmembrane region" description="Helical" evidence="5">
    <location>
        <begin position="238"/>
        <end position="257"/>
    </location>
</feature>
<evidence type="ECO:0000256" key="2">
    <source>
        <dbReference type="ARBA" id="ARBA00022692"/>
    </source>
</evidence>
<dbReference type="AlphaFoldDB" id="A0A315Z5M9"/>
<dbReference type="Proteomes" id="UP000245535">
    <property type="component" value="Unassembled WGS sequence"/>
</dbReference>
<dbReference type="InterPro" id="IPR051533">
    <property type="entry name" value="WaaL-like"/>
</dbReference>
<dbReference type="Pfam" id="PF04932">
    <property type="entry name" value="Wzy_C"/>
    <property type="match status" value="1"/>
</dbReference>
<feature type="domain" description="O-antigen ligase-related" evidence="6">
    <location>
        <begin position="270"/>
        <end position="409"/>
    </location>
</feature>
<sequence>MKSNANPQKSLIDIVLSPYWVRRWGLALLFFICLGIVYLSSKGVWLIGFLIAGACMGAPVLLATMVNTKVGVYMMVSIAFIMSMFLRLIQGVPIGLLMDFTILLMTVGELLKDIEKREYTFFKTPLSWVVYIWMGWHFLELANPEAASRVAWFYVARPAVGYIMIYFVTYRFLNSRTEIKKLLSLIIFLSFFSGAWGVAQFVFGYFPFEMNYIIQNDAVHLVFIQGRWRSFGTMGSPAHFGVIMAYMVVFCILLIGFKKTFWGRFYYIVVIVTCFMGLVYSGARSGIAVIPLAGATVVGLSKNMKLYVTSLFAGIGLFFVIIMPTDNYHIKRIQSTFKSDEDESFQVREKNKEMIIPWIMAHPMGGGLGSTGVWGQRFSPGTFLANFPPDSGYVRVAVEMGWIGYLLYLLLWGAVLIKTLLMYLKVKDEELRWIAIGIFGALCPLVVVETAQDIVGKLPSNMLFWIWVAMLLRALEIGTIPNRESIYDEPAEDSDK</sequence>
<dbReference type="PANTHER" id="PTHR37422">
    <property type="entry name" value="TEICHURONIC ACID BIOSYNTHESIS PROTEIN TUAE"/>
    <property type="match status" value="1"/>
</dbReference>
<keyword evidence="7" id="KW-0436">Ligase</keyword>
<dbReference type="EMBL" id="QGDO01000007">
    <property type="protein sequence ID" value="PWJ38509.1"/>
    <property type="molecule type" value="Genomic_DNA"/>
</dbReference>
<feature type="transmembrane region" description="Helical" evidence="5">
    <location>
        <begin position="21"/>
        <end position="39"/>
    </location>
</feature>
<gene>
    <name evidence="7" type="ORF">BC781_10799</name>
</gene>
<dbReference type="GO" id="GO:0016874">
    <property type="term" value="F:ligase activity"/>
    <property type="evidence" value="ECO:0007669"/>
    <property type="project" value="UniProtKB-KW"/>
</dbReference>
<evidence type="ECO:0000256" key="4">
    <source>
        <dbReference type="ARBA" id="ARBA00023136"/>
    </source>
</evidence>
<feature type="transmembrane region" description="Helical" evidence="5">
    <location>
        <begin position="355"/>
        <end position="374"/>
    </location>
</feature>
<keyword evidence="2 5" id="KW-0812">Transmembrane</keyword>
<feature type="transmembrane region" description="Helical" evidence="5">
    <location>
        <begin position="70"/>
        <end position="88"/>
    </location>
</feature>
<evidence type="ECO:0000313" key="7">
    <source>
        <dbReference type="EMBL" id="PWJ38509.1"/>
    </source>
</evidence>
<accession>A0A315Z5M9</accession>
<feature type="transmembrane region" description="Helical" evidence="5">
    <location>
        <begin position="402"/>
        <end position="424"/>
    </location>
</feature>
<dbReference type="RefSeq" id="WP_109621641.1">
    <property type="nucleotide sequence ID" value="NZ_QGDO01000007.1"/>
</dbReference>
<evidence type="ECO:0000313" key="8">
    <source>
        <dbReference type="Proteomes" id="UP000245535"/>
    </source>
</evidence>
<evidence type="ECO:0000256" key="3">
    <source>
        <dbReference type="ARBA" id="ARBA00022989"/>
    </source>
</evidence>
<dbReference type="PANTHER" id="PTHR37422:SF13">
    <property type="entry name" value="LIPOPOLYSACCHARIDE BIOSYNTHESIS PROTEIN PA4999-RELATED"/>
    <property type="match status" value="1"/>
</dbReference>
<reference evidence="7 8" key="1">
    <citation type="submission" date="2018-03" db="EMBL/GenBank/DDBJ databases">
        <title>Genomic Encyclopedia of Archaeal and Bacterial Type Strains, Phase II (KMG-II): from individual species to whole genera.</title>
        <authorList>
            <person name="Goeker M."/>
        </authorList>
    </citation>
    <scope>NUCLEOTIDE SEQUENCE [LARGE SCALE GENOMIC DNA]</scope>
    <source>
        <strain evidence="7 8">DSM 28229</strain>
    </source>
</reference>
<comment type="caution">
    <text evidence="7">The sequence shown here is derived from an EMBL/GenBank/DDBJ whole genome shotgun (WGS) entry which is preliminary data.</text>
</comment>
<evidence type="ECO:0000256" key="1">
    <source>
        <dbReference type="ARBA" id="ARBA00004141"/>
    </source>
</evidence>
<keyword evidence="4 5" id="KW-0472">Membrane</keyword>
<proteinExistence type="predicted"/>
<feature type="transmembrane region" description="Helical" evidence="5">
    <location>
        <begin position="45"/>
        <end position="63"/>
    </location>
</feature>
<feature type="transmembrane region" description="Helical" evidence="5">
    <location>
        <begin position="306"/>
        <end position="325"/>
    </location>
</feature>
<dbReference type="GO" id="GO:0016020">
    <property type="term" value="C:membrane"/>
    <property type="evidence" value="ECO:0007669"/>
    <property type="project" value="UniProtKB-SubCell"/>
</dbReference>
<name>A0A315Z5M9_SEDFL</name>
<feature type="transmembrane region" description="Helical" evidence="5">
    <location>
        <begin position="431"/>
        <end position="448"/>
    </location>
</feature>
<keyword evidence="8" id="KW-1185">Reference proteome</keyword>
<dbReference type="OrthoDB" id="783093at2"/>
<protein>
    <submittedName>
        <fullName evidence="7">O-antigen ligase-like membrane protein</fullName>
    </submittedName>
</protein>
<dbReference type="InterPro" id="IPR007016">
    <property type="entry name" value="O-antigen_ligase-rel_domated"/>
</dbReference>
<feature type="transmembrane region" description="Helical" evidence="5">
    <location>
        <begin position="264"/>
        <end position="283"/>
    </location>
</feature>
<evidence type="ECO:0000259" key="6">
    <source>
        <dbReference type="Pfam" id="PF04932"/>
    </source>
</evidence>
<organism evidence="7 8">
    <name type="scientific">Sediminitomix flava</name>
    <dbReference type="NCBI Taxonomy" id="379075"/>
    <lineage>
        <taxon>Bacteria</taxon>
        <taxon>Pseudomonadati</taxon>
        <taxon>Bacteroidota</taxon>
        <taxon>Cytophagia</taxon>
        <taxon>Cytophagales</taxon>
        <taxon>Flammeovirgaceae</taxon>
        <taxon>Sediminitomix</taxon>
    </lineage>
</organism>
<feature type="transmembrane region" description="Helical" evidence="5">
    <location>
        <begin position="120"/>
        <end position="139"/>
    </location>
</feature>
<comment type="subcellular location">
    <subcellularLocation>
        <location evidence="1">Membrane</location>
        <topology evidence="1">Multi-pass membrane protein</topology>
    </subcellularLocation>
</comment>
<feature type="transmembrane region" description="Helical" evidence="5">
    <location>
        <begin position="151"/>
        <end position="170"/>
    </location>
</feature>